<comment type="subcellular location">
    <subcellularLocation>
        <location evidence="1">Cell membrane</location>
        <topology evidence="1">Multi-pass membrane protein</topology>
    </subcellularLocation>
</comment>
<evidence type="ECO:0000259" key="7">
    <source>
        <dbReference type="PROSITE" id="PS50850"/>
    </source>
</evidence>
<evidence type="ECO:0000313" key="8">
    <source>
        <dbReference type="EMBL" id="RUQ31134.1"/>
    </source>
</evidence>
<evidence type="ECO:0000256" key="4">
    <source>
        <dbReference type="ARBA" id="ARBA00022989"/>
    </source>
</evidence>
<dbReference type="PANTHER" id="PTHR23523">
    <property type="match status" value="1"/>
</dbReference>
<evidence type="ECO:0000256" key="3">
    <source>
        <dbReference type="ARBA" id="ARBA00022692"/>
    </source>
</evidence>
<dbReference type="PROSITE" id="PS50850">
    <property type="entry name" value="MFS"/>
    <property type="match status" value="1"/>
</dbReference>
<dbReference type="InterPro" id="IPR036259">
    <property type="entry name" value="MFS_trans_sf"/>
</dbReference>
<feature type="transmembrane region" description="Helical" evidence="6">
    <location>
        <begin position="51"/>
        <end position="70"/>
    </location>
</feature>
<evidence type="ECO:0000256" key="1">
    <source>
        <dbReference type="ARBA" id="ARBA00004651"/>
    </source>
</evidence>
<dbReference type="OrthoDB" id="9797740at2"/>
<dbReference type="Gene3D" id="1.20.1250.20">
    <property type="entry name" value="MFS general substrate transporter like domains"/>
    <property type="match status" value="1"/>
</dbReference>
<feature type="transmembrane region" description="Helical" evidence="6">
    <location>
        <begin position="166"/>
        <end position="187"/>
    </location>
</feature>
<name>A0A3S0U4W2_9BACI</name>
<sequence length="401" mass="42825">MEQEITPMKKNNNILIVIGIILIAANMRPAITSVGPLIGDIRSDMSLTNGLAGLITTLPLIAFAISSPIIPKLSRQFGNEIILFLGLTTLVFGILIRSASWVVTLFMGTFVIGIAIAIFNVLLPGLIKNKFPHKVGLLTGVYSTIMVLSAAVSSGLISPLNQQFSIGWRGILACQAIMAALAALLWLPQLRGFIKPSHSAGTTPQLGGLLLSPLAWQVTFFMGLQSFIFFVLVAWLPEILIDRGYSVSSAGWLLSFMQFSGLPATFLVPIFSDMLKNQKVIVVVIVLLDIIGLVGLLSGSTKFIVLWIIFIGLSQGASISLALAFLGLRARNAQQAAELSGMSQSFGYILGALGPVSFGYIYDITQAWTIPLLLLIAVCVCLLVAGLGAGRAMYVTLESEG</sequence>
<feature type="transmembrane region" description="Helical" evidence="6">
    <location>
        <begin position="12"/>
        <end position="31"/>
    </location>
</feature>
<keyword evidence="9" id="KW-1185">Reference proteome</keyword>
<gene>
    <name evidence="8" type="ORF">ELQ35_04605</name>
</gene>
<evidence type="ECO:0000313" key="9">
    <source>
        <dbReference type="Proteomes" id="UP000267430"/>
    </source>
</evidence>
<dbReference type="AlphaFoldDB" id="A0A3S0U4W2"/>
<dbReference type="Pfam" id="PF07690">
    <property type="entry name" value="MFS_1"/>
    <property type="match status" value="1"/>
</dbReference>
<dbReference type="CDD" id="cd17339">
    <property type="entry name" value="MFS_NIMT_CynX_like"/>
    <property type="match status" value="1"/>
</dbReference>
<comment type="caution">
    <text evidence="8">The sequence shown here is derived from an EMBL/GenBank/DDBJ whole genome shotgun (WGS) entry which is preliminary data.</text>
</comment>
<feature type="transmembrane region" description="Helical" evidence="6">
    <location>
        <begin position="77"/>
        <end position="96"/>
    </location>
</feature>
<feature type="transmembrane region" description="Helical" evidence="6">
    <location>
        <begin position="249"/>
        <end position="268"/>
    </location>
</feature>
<keyword evidence="4 6" id="KW-1133">Transmembrane helix</keyword>
<feature type="transmembrane region" description="Helical" evidence="6">
    <location>
        <begin position="135"/>
        <end position="160"/>
    </location>
</feature>
<reference evidence="8 9" key="1">
    <citation type="submission" date="2018-12" db="EMBL/GenBank/DDBJ databases">
        <title>Bacillus chawlae sp. nov., Bacillus glennii sp. nov., and Bacillus saganii sp. nov. Isolated from the Vehicle Assembly Building at Kennedy Space Center where the Viking Spacecraft were Assembled.</title>
        <authorList>
            <person name="Seuylemezian A."/>
            <person name="Vaishampayan P."/>
        </authorList>
    </citation>
    <scope>NUCLEOTIDE SEQUENCE [LARGE SCALE GENOMIC DNA]</scope>
    <source>
        <strain evidence="8 9">L5</strain>
    </source>
</reference>
<feature type="domain" description="Major facilitator superfamily (MFS) profile" evidence="7">
    <location>
        <begin position="14"/>
        <end position="393"/>
    </location>
</feature>
<keyword evidence="5 6" id="KW-0472">Membrane</keyword>
<dbReference type="InterPro" id="IPR052524">
    <property type="entry name" value="MFS_Cyanate_Porter"/>
</dbReference>
<proteinExistence type="predicted"/>
<dbReference type="SUPFAM" id="SSF103473">
    <property type="entry name" value="MFS general substrate transporter"/>
    <property type="match status" value="1"/>
</dbReference>
<dbReference type="InterPro" id="IPR011701">
    <property type="entry name" value="MFS"/>
</dbReference>
<feature type="transmembrane region" description="Helical" evidence="6">
    <location>
        <begin position="304"/>
        <end position="326"/>
    </location>
</feature>
<dbReference type="EMBL" id="RYZZ01000006">
    <property type="protein sequence ID" value="RUQ31134.1"/>
    <property type="molecule type" value="Genomic_DNA"/>
</dbReference>
<keyword evidence="3 6" id="KW-0812">Transmembrane</keyword>
<dbReference type="GO" id="GO:0005886">
    <property type="term" value="C:plasma membrane"/>
    <property type="evidence" value="ECO:0007669"/>
    <property type="project" value="UniProtKB-SubCell"/>
</dbReference>
<evidence type="ECO:0000256" key="2">
    <source>
        <dbReference type="ARBA" id="ARBA00022448"/>
    </source>
</evidence>
<dbReference type="InterPro" id="IPR020846">
    <property type="entry name" value="MFS_dom"/>
</dbReference>
<feature type="transmembrane region" description="Helical" evidence="6">
    <location>
        <begin position="346"/>
        <end position="362"/>
    </location>
</feature>
<feature type="transmembrane region" description="Helical" evidence="6">
    <location>
        <begin position="368"/>
        <end position="389"/>
    </location>
</feature>
<dbReference type="Proteomes" id="UP000267430">
    <property type="component" value="Unassembled WGS sequence"/>
</dbReference>
<evidence type="ECO:0000256" key="5">
    <source>
        <dbReference type="ARBA" id="ARBA00023136"/>
    </source>
</evidence>
<dbReference type="PANTHER" id="PTHR23523:SF2">
    <property type="entry name" value="2-NITROIMIDAZOLE TRANSPORTER"/>
    <property type="match status" value="1"/>
</dbReference>
<organism evidence="8 9">
    <name type="scientific">Peribacillus cavernae</name>
    <dbReference type="NCBI Taxonomy" id="1674310"/>
    <lineage>
        <taxon>Bacteria</taxon>
        <taxon>Bacillati</taxon>
        <taxon>Bacillota</taxon>
        <taxon>Bacilli</taxon>
        <taxon>Bacillales</taxon>
        <taxon>Bacillaceae</taxon>
        <taxon>Peribacillus</taxon>
    </lineage>
</organism>
<feature type="transmembrane region" description="Helical" evidence="6">
    <location>
        <begin position="102"/>
        <end position="123"/>
    </location>
</feature>
<keyword evidence="2" id="KW-0813">Transport</keyword>
<accession>A0A3S0U4W2</accession>
<protein>
    <submittedName>
        <fullName evidence="8">MFS transporter</fullName>
    </submittedName>
</protein>
<dbReference type="GO" id="GO:0022857">
    <property type="term" value="F:transmembrane transporter activity"/>
    <property type="evidence" value="ECO:0007669"/>
    <property type="project" value="InterPro"/>
</dbReference>
<feature type="transmembrane region" description="Helical" evidence="6">
    <location>
        <begin position="280"/>
        <end position="298"/>
    </location>
</feature>
<evidence type="ECO:0000256" key="6">
    <source>
        <dbReference type="SAM" id="Phobius"/>
    </source>
</evidence>
<feature type="transmembrane region" description="Helical" evidence="6">
    <location>
        <begin position="208"/>
        <end position="237"/>
    </location>
</feature>